<feature type="domain" description="ISXO2-like transposase" evidence="2">
    <location>
        <begin position="142"/>
        <end position="287"/>
    </location>
</feature>
<name>A0A4P8WMK3_9EURY</name>
<dbReference type="Proteomes" id="UP000302218">
    <property type="component" value="Plasmid pNVE500"/>
</dbReference>
<evidence type="ECO:0000313" key="4">
    <source>
        <dbReference type="EMBL" id="QCS44565.1"/>
    </source>
</evidence>
<dbReference type="EMBL" id="CP040331">
    <property type="protein sequence ID" value="QCS44385.1"/>
    <property type="molecule type" value="Genomic_DNA"/>
</dbReference>
<dbReference type="OrthoDB" id="298470at2157"/>
<dbReference type="AlphaFoldDB" id="A0A4P8WMK3"/>
<dbReference type="KEGG" id="nvr:FEJ81_18615"/>
<reference evidence="5" key="2">
    <citation type="submission" date="2019-05" db="EMBL/GenBank/DDBJ databases">
        <title>Genome sequence and methylation pattern of the halophilic Archaeon Natrinema versiforme BOL5-4.</title>
        <authorList>
            <person name="DasSarma P."/>
            <person name="Anton B.P."/>
            <person name="DasSarma S.L."/>
            <person name="Martinez F.L."/>
            <person name="Guzman D."/>
            <person name="Roberts R.J."/>
            <person name="DasSarma S."/>
        </authorList>
    </citation>
    <scope>NUCLEOTIDE SEQUENCE [LARGE SCALE GENOMIC DNA]</scope>
    <source>
        <strain evidence="5">BOL5-4</strain>
        <plasmid evidence="5">pnve500</plasmid>
    </source>
</reference>
<feature type="region of interest" description="Disordered" evidence="1">
    <location>
        <begin position="149"/>
        <end position="184"/>
    </location>
</feature>
<dbReference type="GeneID" id="40267571"/>
<geneLocation type="plasmid" evidence="4">
    <name>pNVE500</name>
</geneLocation>
<dbReference type="SMART" id="SM01126">
    <property type="entry name" value="DDE_Tnp_IS1595"/>
    <property type="match status" value="1"/>
</dbReference>
<geneLocation type="plasmid" evidence="5">
    <name>pnve500</name>
</geneLocation>
<dbReference type="EMBL" id="CP040331">
    <property type="protein sequence ID" value="QCS44565.1"/>
    <property type="molecule type" value="Genomic_DNA"/>
</dbReference>
<dbReference type="RefSeq" id="WP_138246837.1">
    <property type="nucleotide sequence ID" value="NZ_CP040331.1"/>
</dbReference>
<reference evidence="4" key="1">
    <citation type="journal article" date="2019" name="Microbiol. Resour. Announc.">
        <title>Genome Sequences and Methylation Patterns of Natrinema versiforme BOL5-4 and Natrinema pallidum BOL6-1, Two Extremely Halophilic Archaea from a Bolivian Salt Mine.</title>
        <authorList>
            <person name="DasSarma P."/>
            <person name="Anton B.P."/>
            <person name="DasSarma S.L."/>
            <person name="Martinez F.L."/>
            <person name="Guzman D."/>
            <person name="Roberts R.J."/>
            <person name="DasSarma S."/>
        </authorList>
    </citation>
    <scope>NUCLEOTIDE SEQUENCE</scope>
    <source>
        <strain evidence="4">BOL5-4</strain>
    </source>
</reference>
<gene>
    <name evidence="3" type="ORF">FEJ81_18615</name>
    <name evidence="4" type="ORF">FEJ81_19815</name>
</gene>
<evidence type="ECO:0000256" key="1">
    <source>
        <dbReference type="SAM" id="MobiDB-lite"/>
    </source>
</evidence>
<organism evidence="4 5">
    <name type="scientific">Natrinema versiforme</name>
    <dbReference type="NCBI Taxonomy" id="88724"/>
    <lineage>
        <taxon>Archaea</taxon>
        <taxon>Methanobacteriati</taxon>
        <taxon>Methanobacteriota</taxon>
        <taxon>Stenosarchaea group</taxon>
        <taxon>Halobacteria</taxon>
        <taxon>Halobacteriales</taxon>
        <taxon>Natrialbaceae</taxon>
        <taxon>Natrinema</taxon>
    </lineage>
</organism>
<keyword evidence="4" id="KW-0614">Plasmid</keyword>
<evidence type="ECO:0000313" key="5">
    <source>
        <dbReference type="Proteomes" id="UP000302218"/>
    </source>
</evidence>
<dbReference type="NCBIfam" id="NF033547">
    <property type="entry name" value="transpos_IS1595"/>
    <property type="match status" value="1"/>
</dbReference>
<accession>A0A4P8WMK3</accession>
<sequence>MSSAQPAFGAMFRELIELGVVEINTEPLDAGIERRLKDFWENTSCPRCGHTAIQTWPHLDRVWCRGCNFKPVYTYGTPFHEKHLTCGEVLLAFTLYVDTLLSINQIAPLLGRAYKTVHTAIREVEAAIHRGFPVVWKLLDQTIDGPTQVDESGRVCSGYKGQEPPRNSRSRGGSSQRGRSRWRGRHGDQLTLVAACRDSLRVIRGQLGINYEGDLEPVIQETEDLSQPLGEVWTDGLQAYREMKRDHRTVVHKERYVSPDGVHINQAECLFSLVQPWLRKFRGLSKQGLEQAAHTFGIVRSLTLAGESVDSTIDCLVIGAFRSST</sequence>
<evidence type="ECO:0000313" key="3">
    <source>
        <dbReference type="EMBL" id="QCS44385.1"/>
    </source>
</evidence>
<dbReference type="KEGG" id="nvr:FEJ81_19815"/>
<dbReference type="Pfam" id="PF12762">
    <property type="entry name" value="DDE_Tnp_IS1595"/>
    <property type="match status" value="1"/>
</dbReference>
<dbReference type="InterPro" id="IPR024445">
    <property type="entry name" value="Tnp_ISXO2-like"/>
</dbReference>
<protein>
    <submittedName>
        <fullName evidence="4">IS1595 family transposase</fullName>
    </submittedName>
</protein>
<evidence type="ECO:0000259" key="2">
    <source>
        <dbReference type="SMART" id="SM01126"/>
    </source>
</evidence>
<proteinExistence type="predicted"/>